<feature type="compositionally biased region" description="Pro residues" evidence="11">
    <location>
        <begin position="215"/>
        <end position="231"/>
    </location>
</feature>
<feature type="compositionally biased region" description="Pro residues" evidence="11">
    <location>
        <begin position="8"/>
        <end position="17"/>
    </location>
</feature>
<gene>
    <name evidence="13" type="primary">PPARGC1B</name>
</gene>
<keyword evidence="3" id="KW-0677">Repeat</keyword>
<organism evidence="13 14">
    <name type="scientific">Ornithorhynchus anatinus</name>
    <name type="common">Duckbill platypus</name>
    <dbReference type="NCBI Taxonomy" id="9258"/>
    <lineage>
        <taxon>Eukaryota</taxon>
        <taxon>Metazoa</taxon>
        <taxon>Chordata</taxon>
        <taxon>Craniata</taxon>
        <taxon>Vertebrata</taxon>
        <taxon>Euteleostomi</taxon>
        <taxon>Mammalia</taxon>
        <taxon>Monotremata</taxon>
        <taxon>Ornithorhynchidae</taxon>
        <taxon>Ornithorhynchus</taxon>
    </lineage>
</organism>
<comment type="subcellular location">
    <subcellularLocation>
        <location evidence="1">Nucleus</location>
    </subcellularLocation>
</comment>
<dbReference type="InterPro" id="IPR035979">
    <property type="entry name" value="RBD_domain_sf"/>
</dbReference>
<dbReference type="GO" id="GO:0005654">
    <property type="term" value="C:nucleoplasm"/>
    <property type="evidence" value="ECO:0007669"/>
    <property type="project" value="Ensembl"/>
</dbReference>
<evidence type="ECO:0000256" key="2">
    <source>
        <dbReference type="ARBA" id="ARBA00022553"/>
    </source>
</evidence>
<feature type="region of interest" description="Disordered" evidence="11">
    <location>
        <begin position="378"/>
        <end position="427"/>
    </location>
</feature>
<evidence type="ECO:0000259" key="12">
    <source>
        <dbReference type="PROSITE" id="PS50102"/>
    </source>
</evidence>
<feature type="compositionally biased region" description="Acidic residues" evidence="11">
    <location>
        <begin position="511"/>
        <end position="539"/>
    </location>
</feature>
<dbReference type="Ensembl" id="ENSOANT00000069007.1">
    <property type="protein sequence ID" value="ENSOANP00000038655.1"/>
    <property type="gene ID" value="ENSOANG00000009368.4"/>
</dbReference>
<feature type="domain" description="RRM" evidence="12">
    <location>
        <begin position="1003"/>
        <end position="1068"/>
    </location>
</feature>
<feature type="region of interest" description="Disordered" evidence="11">
    <location>
        <begin position="206"/>
        <end position="356"/>
    </location>
</feature>
<dbReference type="Bgee" id="ENSOANG00000009368">
    <property type="expression patterns" value="Expressed in testis and 7 other cell types or tissues"/>
</dbReference>
<reference evidence="13" key="2">
    <citation type="submission" date="2025-08" db="UniProtKB">
        <authorList>
            <consortium name="Ensembl"/>
        </authorList>
    </citation>
    <scope>IDENTIFICATION</scope>
    <source>
        <strain evidence="13">Glennie</strain>
    </source>
</reference>
<feature type="region of interest" description="Disordered" evidence="11">
    <location>
        <begin position="140"/>
        <end position="162"/>
    </location>
</feature>
<keyword evidence="4 10" id="KW-0694">RNA-binding</keyword>
<evidence type="ECO:0000256" key="6">
    <source>
        <dbReference type="ARBA" id="ARBA00023159"/>
    </source>
</evidence>
<dbReference type="GO" id="GO:0030520">
    <property type="term" value="P:estrogen receptor signaling pathway"/>
    <property type="evidence" value="ECO:0007669"/>
    <property type="project" value="Ensembl"/>
</dbReference>
<dbReference type="GO" id="GO:0003713">
    <property type="term" value="F:transcription coactivator activity"/>
    <property type="evidence" value="ECO:0000318"/>
    <property type="project" value="GO_Central"/>
</dbReference>
<dbReference type="GO" id="GO:0005829">
    <property type="term" value="C:cytosol"/>
    <property type="evidence" value="ECO:0007669"/>
    <property type="project" value="Ensembl"/>
</dbReference>
<evidence type="ECO:0000256" key="5">
    <source>
        <dbReference type="ARBA" id="ARBA00023015"/>
    </source>
</evidence>
<evidence type="ECO:0000256" key="10">
    <source>
        <dbReference type="PROSITE-ProRule" id="PRU00176"/>
    </source>
</evidence>
<feature type="compositionally biased region" description="Basic and acidic residues" evidence="11">
    <location>
        <begin position="709"/>
        <end position="728"/>
    </location>
</feature>
<feature type="compositionally biased region" description="Acidic residues" evidence="11">
    <location>
        <begin position="613"/>
        <end position="624"/>
    </location>
</feature>
<keyword evidence="14" id="KW-1185">Reference proteome</keyword>
<name>A0A6I8NCZ3_ORNAN</name>
<feature type="region of interest" description="Disordered" evidence="11">
    <location>
        <begin position="874"/>
        <end position="966"/>
    </location>
</feature>
<feature type="region of interest" description="Disordered" evidence="11">
    <location>
        <begin position="461"/>
        <end position="662"/>
    </location>
</feature>
<dbReference type="GO" id="GO:0050682">
    <property type="term" value="F:AF-2 domain binding"/>
    <property type="evidence" value="ECO:0007669"/>
    <property type="project" value="Ensembl"/>
</dbReference>
<accession>A0A6I8NCZ3</accession>
<dbReference type="OMA" id="EPTKPCC"/>
<evidence type="ECO:0000256" key="8">
    <source>
        <dbReference type="ARBA" id="ARBA00023242"/>
    </source>
</evidence>
<dbReference type="FunFam" id="3.30.70.330:FF:000353">
    <property type="entry name" value="PPARG coactivator 1 beta"/>
    <property type="match status" value="1"/>
</dbReference>
<evidence type="ECO:0000256" key="1">
    <source>
        <dbReference type="ARBA" id="ARBA00004123"/>
    </source>
</evidence>
<feature type="compositionally biased region" description="Basic and acidic residues" evidence="11">
    <location>
        <begin position="383"/>
        <end position="408"/>
    </location>
</feature>
<evidence type="ECO:0000313" key="13">
    <source>
        <dbReference type="Ensembl" id="ENSOANP00000038655.1"/>
    </source>
</evidence>
<feature type="compositionally biased region" description="Acidic residues" evidence="11">
    <location>
        <begin position="897"/>
        <end position="925"/>
    </location>
</feature>
<dbReference type="Proteomes" id="UP000002279">
    <property type="component" value="Chromosome X1"/>
</dbReference>
<keyword evidence="7" id="KW-0804">Transcription</keyword>
<proteinExistence type="predicted"/>
<keyword evidence="2" id="KW-0597">Phosphoprotein</keyword>
<dbReference type="Gene3D" id="3.30.70.330">
    <property type="match status" value="1"/>
</dbReference>
<feature type="region of interest" description="Disordered" evidence="11">
    <location>
        <begin position="976"/>
        <end position="995"/>
    </location>
</feature>
<evidence type="ECO:0000256" key="3">
    <source>
        <dbReference type="ARBA" id="ARBA00022737"/>
    </source>
</evidence>
<feature type="compositionally biased region" description="Pro residues" evidence="11">
    <location>
        <begin position="25"/>
        <end position="40"/>
    </location>
</feature>
<feature type="compositionally biased region" description="Basic and acidic residues" evidence="11">
    <location>
        <begin position="844"/>
        <end position="854"/>
    </location>
</feature>
<reference evidence="13" key="3">
    <citation type="submission" date="2025-09" db="UniProtKB">
        <authorList>
            <consortium name="Ensembl"/>
        </authorList>
    </citation>
    <scope>IDENTIFICATION</scope>
    <source>
        <strain evidence="13">Glennie</strain>
    </source>
</reference>
<protein>
    <recommendedName>
        <fullName evidence="9">Peroxisome proliferator-activated receptor gamma coactivator 1-beta</fullName>
    </recommendedName>
</protein>
<keyword evidence="5" id="KW-0805">Transcription regulation</keyword>
<evidence type="ECO:0000313" key="14">
    <source>
        <dbReference type="Proteomes" id="UP000002279"/>
    </source>
</evidence>
<feature type="compositionally biased region" description="Polar residues" evidence="11">
    <location>
        <begin position="262"/>
        <end position="274"/>
    </location>
</feature>
<feature type="compositionally biased region" description="Pro residues" evidence="11">
    <location>
        <begin position="327"/>
        <end position="338"/>
    </location>
</feature>
<dbReference type="GeneTree" id="ENSGT00950000183137"/>
<feature type="region of interest" description="Disordered" evidence="11">
    <location>
        <begin position="696"/>
        <end position="791"/>
    </location>
</feature>
<sequence>MAAAIAPRPRPFAPAGPAPLGSRSPSPPPPPPPPPRPPSSLPSRWRRRSPSVPAGRRCPSPHAACLPPSLPPRTLPHPLPPNMAGTDCGALLDEELSSFFFNYLSDGQYGVSGEEQLYSDFPEIDLSQLDAGDLDTTSCFSELQWGPDHSDNESSQYSTEDSELFQIIGGENEAFLAALTKTLDDIQEDEIGLAVLGALEDGDPACLASASAEPSHPPAAPTPASTLPPAPELDDLSLLQKLLLSPSQTAPSCEDQREGSSRRQGSLKSKSQRPCTKADSNQDRKPAFLPPQSRSCTELHKHLTSAPCCPRAKAKSPDRGRQQRQRSPPPPPPPPPLSPEEESDASEDCPSPSSQFGCEREMRAVVELIRYMHTYCLPPRKLPSRDPDPHRQQPRDAPLKRAKSDCPLRRPACPAREAPGDRRPKPTWSEFSILRELLAKDLFCDVSKPYRLAKPIYASLAAGARPLRPAGQGDEGPAEDGACGARAQAADPRLALRLPDVPFRERASSPLEEEEEDEEEEEEEEEEDGEDDGEEEEEEAVARKPTRGAPLPVGPKLGRKPESSIFAVRRSKRLNPELSQWLSFLDEGPSEPSAPGQAEPPTAPGLVPSSYDAEVEVDGGEEADNGSLQLLPGGLRIPALESPSESGGGETDEDQIYSRFHPGENPRCLTLALSQNDPSFGKKSFEQVLTVELCGTAGLTPPTTPPYKPTEEDPFKPDIDHRPIKEEAPTPPPLGEPPSGTLRAADSAAAPTKPPKKHPARSELLAHLTRAALHSSQVGQKRPFSRSFGDHDYCQVLRPEGSFQRKVLRSWEPSPARPGTGRPQEAPRPEARARGGRGAPETAEDSKQLRDHEIRASLTKHFGFLDSALEDEDLAGCKSPGYDTVFEDSSSDSGFLLEEEEDDDEEEDDGEEEDDEEEEEDEDQDMYASPPQSQHCLRRTPASRAGLHHCPRSRSSSGSSCCRSRSPANRRAFRCENQEPCPDRNGSRRQAEKRREKAIGEGRVVCVRNLSSNMSSSELKRRFEVFGEIVECRVLTRNNSGEKWGFITYRCSEHAALSLKKGASLRKRNEPSFQLSYGGLRHFFWTRCTELGKTPDILRHVFRERESPSLLPRPEYITHTDGSVCQAA</sequence>
<dbReference type="GO" id="GO:0030331">
    <property type="term" value="F:nuclear estrogen receptor binding"/>
    <property type="evidence" value="ECO:0007669"/>
    <property type="project" value="Ensembl"/>
</dbReference>
<dbReference type="Pfam" id="PF00076">
    <property type="entry name" value="RRM_1"/>
    <property type="match status" value="1"/>
</dbReference>
<keyword evidence="6" id="KW-0010">Activator</keyword>
<dbReference type="PANTHER" id="PTHR15528">
    <property type="entry name" value="PEROXISOME PROLIFERATOR ACTIVATED RECEPTOR GAMMA COACTIVATOR 1 PGC-1 -RELATED"/>
    <property type="match status" value="1"/>
</dbReference>
<dbReference type="PANTHER" id="PTHR15528:SF12">
    <property type="entry name" value="PEROXISOME PROLIFERATOR-ACTIVATED RECEPTOR GAMMA COACTIVATOR 1-BETA"/>
    <property type="match status" value="1"/>
</dbReference>
<dbReference type="InParanoid" id="A0A6I8NCZ3"/>
<dbReference type="SMART" id="SM00360">
    <property type="entry name" value="RRM"/>
    <property type="match status" value="1"/>
</dbReference>
<dbReference type="GO" id="GO:0003723">
    <property type="term" value="F:RNA binding"/>
    <property type="evidence" value="ECO:0007669"/>
    <property type="project" value="UniProtKB-UniRule"/>
</dbReference>
<evidence type="ECO:0000256" key="4">
    <source>
        <dbReference type="ARBA" id="ARBA00022884"/>
    </source>
</evidence>
<reference evidence="13 14" key="1">
    <citation type="journal article" date="2008" name="Nature">
        <title>Genome analysis of the platypus reveals unique signatures of evolution.</title>
        <authorList>
            <person name="Warren W.C."/>
            <person name="Hillier L.W."/>
            <person name="Marshall Graves J.A."/>
            <person name="Birney E."/>
            <person name="Ponting C.P."/>
            <person name="Grutzner F."/>
            <person name="Belov K."/>
            <person name="Miller W."/>
            <person name="Clarke L."/>
            <person name="Chinwalla A.T."/>
            <person name="Yang S.P."/>
            <person name="Heger A."/>
            <person name="Locke D.P."/>
            <person name="Miethke P."/>
            <person name="Waters P.D."/>
            <person name="Veyrunes F."/>
            <person name="Fulton L."/>
            <person name="Fulton B."/>
            <person name="Graves T."/>
            <person name="Wallis J."/>
            <person name="Puente X.S."/>
            <person name="Lopez-Otin C."/>
            <person name="Ordonez G.R."/>
            <person name="Eichler E.E."/>
            <person name="Chen L."/>
            <person name="Cheng Z."/>
            <person name="Deakin J.E."/>
            <person name="Alsop A."/>
            <person name="Thompson K."/>
            <person name="Kirby P."/>
            <person name="Papenfuss A.T."/>
            <person name="Wakefield M.J."/>
            <person name="Olender T."/>
            <person name="Lancet D."/>
            <person name="Huttley G.A."/>
            <person name="Smit A.F."/>
            <person name="Pask A."/>
            <person name="Temple-Smith P."/>
            <person name="Batzer M.A."/>
            <person name="Walker J.A."/>
            <person name="Konkel M.K."/>
            <person name="Harris R.S."/>
            <person name="Whittington C.M."/>
            <person name="Wong E.S."/>
            <person name="Gemmell N.J."/>
            <person name="Buschiazzo E."/>
            <person name="Vargas Jentzsch I.M."/>
            <person name="Merkel A."/>
            <person name="Schmitz J."/>
            <person name="Zemann A."/>
            <person name="Churakov G."/>
            <person name="Kriegs J.O."/>
            <person name="Brosius J."/>
            <person name="Murchison E.P."/>
            <person name="Sachidanandam R."/>
            <person name="Smith C."/>
            <person name="Hannon G.J."/>
            <person name="Tsend-Ayush E."/>
            <person name="McMillan D."/>
            <person name="Attenborough R."/>
            <person name="Rens W."/>
            <person name="Ferguson-Smith M."/>
            <person name="Lefevre C.M."/>
            <person name="Sharp J.A."/>
            <person name="Nicholas K.R."/>
            <person name="Ray D.A."/>
            <person name="Kube M."/>
            <person name="Reinhardt R."/>
            <person name="Pringle T.H."/>
            <person name="Taylor J."/>
            <person name="Jones R.C."/>
            <person name="Nixon B."/>
            <person name="Dacheux J.L."/>
            <person name="Niwa H."/>
            <person name="Sekita Y."/>
            <person name="Huang X."/>
            <person name="Stark A."/>
            <person name="Kheradpour P."/>
            <person name="Kellis M."/>
            <person name="Flicek P."/>
            <person name="Chen Y."/>
            <person name="Webber C."/>
            <person name="Hardison R."/>
            <person name="Nelson J."/>
            <person name="Hallsworth-Pepin K."/>
            <person name="Delehaunty K."/>
            <person name="Markovic C."/>
            <person name="Minx P."/>
            <person name="Feng Y."/>
            <person name="Kremitzki C."/>
            <person name="Mitreva M."/>
            <person name="Glasscock J."/>
            <person name="Wylie T."/>
            <person name="Wohldmann P."/>
            <person name="Thiru P."/>
            <person name="Nhan M.N."/>
            <person name="Pohl C.S."/>
            <person name="Smith S.M."/>
            <person name="Hou S."/>
            <person name="Nefedov M."/>
            <person name="de Jong P.J."/>
            <person name="Renfree M.B."/>
            <person name="Mardis E.R."/>
            <person name="Wilson R.K."/>
        </authorList>
    </citation>
    <scope>NUCLEOTIDE SEQUENCE [LARGE SCALE GENOMIC DNA]</scope>
    <source>
        <strain evidence="13 14">Glennie</strain>
    </source>
</reference>
<feature type="region of interest" description="Disordered" evidence="11">
    <location>
        <begin position="1"/>
        <end position="81"/>
    </location>
</feature>
<evidence type="ECO:0000256" key="11">
    <source>
        <dbReference type="SAM" id="MobiDB-lite"/>
    </source>
</evidence>
<feature type="compositionally biased region" description="Pro residues" evidence="11">
    <location>
        <begin position="68"/>
        <end position="81"/>
    </location>
</feature>
<dbReference type="GO" id="GO:0016592">
    <property type="term" value="C:mediator complex"/>
    <property type="evidence" value="ECO:0007669"/>
    <property type="project" value="Ensembl"/>
</dbReference>
<evidence type="ECO:0000256" key="7">
    <source>
        <dbReference type="ARBA" id="ARBA00023163"/>
    </source>
</evidence>
<feature type="compositionally biased region" description="Low complexity" evidence="11">
    <location>
        <begin position="953"/>
        <end position="966"/>
    </location>
</feature>
<dbReference type="GO" id="GO:0005634">
    <property type="term" value="C:nucleus"/>
    <property type="evidence" value="ECO:0000318"/>
    <property type="project" value="GO_Central"/>
</dbReference>
<dbReference type="FunCoup" id="A0A6I8NCZ3">
    <property type="interactions" value="1902"/>
</dbReference>
<dbReference type="InterPro" id="IPR034605">
    <property type="entry name" value="PGC-1"/>
</dbReference>
<dbReference type="AlphaFoldDB" id="A0A6I8NCZ3"/>
<feature type="region of interest" description="Disordered" evidence="11">
    <location>
        <begin position="804"/>
        <end position="854"/>
    </location>
</feature>
<evidence type="ECO:0000256" key="9">
    <source>
        <dbReference type="ARBA" id="ARBA00069107"/>
    </source>
</evidence>
<feature type="compositionally biased region" description="Low complexity" evidence="11">
    <location>
        <begin position="236"/>
        <end position="245"/>
    </location>
</feature>
<dbReference type="GO" id="GO:0097009">
    <property type="term" value="P:energy homeostasis"/>
    <property type="evidence" value="ECO:0000318"/>
    <property type="project" value="GO_Central"/>
</dbReference>
<dbReference type="InterPro" id="IPR012677">
    <property type="entry name" value="Nucleotide-bd_a/b_plait_sf"/>
</dbReference>
<dbReference type="SUPFAM" id="SSF54928">
    <property type="entry name" value="RNA-binding domain, RBD"/>
    <property type="match status" value="1"/>
</dbReference>
<dbReference type="PROSITE" id="PS50102">
    <property type="entry name" value="RRM"/>
    <property type="match status" value="1"/>
</dbReference>
<keyword evidence="8" id="KW-0539">Nucleus</keyword>
<dbReference type="InterPro" id="IPR000504">
    <property type="entry name" value="RRM_dom"/>
</dbReference>
<dbReference type="GO" id="GO:0045944">
    <property type="term" value="P:positive regulation of transcription by RNA polymerase II"/>
    <property type="evidence" value="ECO:0000318"/>
    <property type="project" value="GO_Central"/>
</dbReference>